<evidence type="ECO:0000313" key="1">
    <source>
        <dbReference type="EMBL" id="KAJ7537110.1"/>
    </source>
</evidence>
<protein>
    <submittedName>
        <fullName evidence="1">Uncharacterized protein</fullName>
    </submittedName>
</protein>
<proteinExistence type="predicted"/>
<evidence type="ECO:0000313" key="2">
    <source>
        <dbReference type="Proteomes" id="UP001162992"/>
    </source>
</evidence>
<name>A0ACC2C572_DIPCM</name>
<dbReference type="Proteomes" id="UP001162992">
    <property type="component" value="Chromosome 12"/>
</dbReference>
<gene>
    <name evidence="1" type="ORF">O6H91_12G097800</name>
</gene>
<organism evidence="1 2">
    <name type="scientific">Diphasiastrum complanatum</name>
    <name type="common">Issler's clubmoss</name>
    <name type="synonym">Lycopodium complanatum</name>
    <dbReference type="NCBI Taxonomy" id="34168"/>
    <lineage>
        <taxon>Eukaryota</taxon>
        <taxon>Viridiplantae</taxon>
        <taxon>Streptophyta</taxon>
        <taxon>Embryophyta</taxon>
        <taxon>Tracheophyta</taxon>
        <taxon>Lycopodiopsida</taxon>
        <taxon>Lycopodiales</taxon>
        <taxon>Lycopodiaceae</taxon>
        <taxon>Lycopodioideae</taxon>
        <taxon>Diphasiastrum</taxon>
    </lineage>
</organism>
<dbReference type="EMBL" id="CM055103">
    <property type="protein sequence ID" value="KAJ7537110.1"/>
    <property type="molecule type" value="Genomic_DNA"/>
</dbReference>
<reference evidence="2" key="1">
    <citation type="journal article" date="2024" name="Proc. Natl. Acad. Sci. U.S.A.">
        <title>Extraordinary preservation of gene collinearity over three hundred million years revealed in homosporous lycophytes.</title>
        <authorList>
            <person name="Li C."/>
            <person name="Wickell D."/>
            <person name="Kuo L.Y."/>
            <person name="Chen X."/>
            <person name="Nie B."/>
            <person name="Liao X."/>
            <person name="Peng D."/>
            <person name="Ji J."/>
            <person name="Jenkins J."/>
            <person name="Williams M."/>
            <person name="Shu S."/>
            <person name="Plott C."/>
            <person name="Barry K."/>
            <person name="Rajasekar S."/>
            <person name="Grimwood J."/>
            <person name="Han X."/>
            <person name="Sun S."/>
            <person name="Hou Z."/>
            <person name="He W."/>
            <person name="Dai G."/>
            <person name="Sun C."/>
            <person name="Schmutz J."/>
            <person name="Leebens-Mack J.H."/>
            <person name="Li F.W."/>
            <person name="Wang L."/>
        </authorList>
    </citation>
    <scope>NUCLEOTIDE SEQUENCE [LARGE SCALE GENOMIC DNA]</scope>
    <source>
        <strain evidence="2">cv. PW_Plant_1</strain>
    </source>
</reference>
<keyword evidence="2" id="KW-1185">Reference proteome</keyword>
<comment type="caution">
    <text evidence="1">The sequence shown here is derived from an EMBL/GenBank/DDBJ whole genome shotgun (WGS) entry which is preliminary data.</text>
</comment>
<accession>A0ACC2C572</accession>
<sequence length="904" mass="98680">MSEGLRGGRPCPTPSLSSSMSAAVPQSSAMAVMPVTDGAVDPQMQNWDNNLGALCQHVQAEGWNSGAFSDIVVQAMGSTFYLHRLLLSRSSYFRHMLQGPWREAGKPEVALHIDDENVNAEAVATALAYLYGIHPQLDDSNAFRVLAAASFLDLQDLCALCTDFIISELWTENFLGYQAFAESQDYGVHGERVRKACWGYLCRGGSVELREILPKLSIQTLRNLLTSDELWVPSEEKRFELALSVLVARGGLLELNTSHVSMALEAESAVGTASASLSSIKAQEQIQATKVDGCNFGSNTGIEGSKVQRTASSEKPIDQVDVNTLIQSTILELADSLVAMQVDDHACLGEKEQPFVNQQLIYVYGSEKYALTDKFESAENTCEITKPQLCKNTDVGHGEACATNELAVEGSSIGHMSSDDFWSYRDHAGHCSFSSQPSTSFTARSSSTQSRDGSYTSPSWGGRVVERRLMKAYPTNAEYTNNDDWEAFISVFEGGGILYCHMAFEDLLNMRGQLEELGFPCKSVADGLWLQTLLRQQVLTIAADTCKNCCYVYPSCNCRQGLVYPHTRIPASNYHRDDQERNTRAASMGSYPLTDAQGGVNGSLQGRVHVRGTMDGLAGIGRGTTFGPPGTPWPSSRFVFSRVPIGGHSNRCSQQNVGNDQVNGRFELGAVDLPTQCANGLTAVVGLTQGLNSSIPLHSDQSGRLDDQPLFSRVAGEPPGGANLSNANVFKVDSQEQTLGQEWEACQGSSISLDLQTPLRNFPPFRFGVEFDDVHRLADGQSKHSPEAFYAGSLWKVSVQAFNDEDPRGRRTLGLFLHRRKADEAGPYRKVSLYTDSREKVKARYQLICPAKRGVMILGNLTQAGTLLPKAPKGWGWRTAFLFDELADLLQGSSLRVAAVVQIV</sequence>